<proteinExistence type="predicted"/>
<sequence length="598" mass="63816">MPVTPASSGTKFIPRMTASNPTSGRASALLLAAGAILGAVVFTLVFLKDGNLGTDAVEQPEVALPTPSVLQQGGAADPARIVELVSVAPDERSDELQYGPSTVLWPLEIHLDLVRPALLPDVPSGPPLGTGATAQLRGRITDLDGAGAQATISLLGGPNDGRELTTGADGVFGAIDLYPGLEVVEVRGPRILGSKREVRLQQDKETLLNIVYAQPGGAQGRVLDQRNEAVAGATITIDGQSTLTDAKGNFLIPHIAAGRSVLVEIDHPDYSPFRGETGIARSFVAEPSRLVFNMQDPATVVFELANDVGGPGPAQVVLVPTHGGLNRTYPWYRVNPIELGSEPVTVTGLPPGTFYAYVFRPGAVGNPDRTRVTIAAGETRQVSLGLEVAPTLRGRVVRDGQVISGATVRLVAADPVRATLDVFREERGFLETEVLPALPAVRQTTTTDSNGEFLLTRGADVSTYRLLEAVSPDGRTRAVRAVGPDDEQVELELVPVEEGEASLQLLLSGRFQPLPVQVILDGRPREVFELPPDRDFELGGLAAGKWNLRVVWWAEELLSVDGLELDGVVQRNLALPEDARVGQDRETWTRAGRRWPMD</sequence>
<gene>
    <name evidence="2" type="ORF">Pla133_19410</name>
</gene>
<evidence type="ECO:0000313" key="3">
    <source>
        <dbReference type="Proteomes" id="UP000316921"/>
    </source>
</evidence>
<keyword evidence="1" id="KW-0472">Membrane</keyword>
<dbReference type="Proteomes" id="UP000316921">
    <property type="component" value="Chromosome"/>
</dbReference>
<accession>A0A518BIS7</accession>
<evidence type="ECO:0000256" key="1">
    <source>
        <dbReference type="SAM" id="Phobius"/>
    </source>
</evidence>
<dbReference type="InterPro" id="IPR008969">
    <property type="entry name" value="CarboxyPept-like_regulatory"/>
</dbReference>
<reference evidence="2 3" key="1">
    <citation type="submission" date="2019-02" db="EMBL/GenBank/DDBJ databases">
        <title>Deep-cultivation of Planctomycetes and their phenomic and genomic characterization uncovers novel biology.</title>
        <authorList>
            <person name="Wiegand S."/>
            <person name="Jogler M."/>
            <person name="Boedeker C."/>
            <person name="Pinto D."/>
            <person name="Vollmers J."/>
            <person name="Rivas-Marin E."/>
            <person name="Kohn T."/>
            <person name="Peeters S.H."/>
            <person name="Heuer A."/>
            <person name="Rast P."/>
            <person name="Oberbeckmann S."/>
            <person name="Bunk B."/>
            <person name="Jeske O."/>
            <person name="Meyerdierks A."/>
            <person name="Storesund J.E."/>
            <person name="Kallscheuer N."/>
            <person name="Luecker S."/>
            <person name="Lage O.M."/>
            <person name="Pohl T."/>
            <person name="Merkel B.J."/>
            <person name="Hornburger P."/>
            <person name="Mueller R.-W."/>
            <person name="Bruemmer F."/>
            <person name="Labrenz M."/>
            <person name="Spormann A.M."/>
            <person name="Op den Camp H."/>
            <person name="Overmann J."/>
            <person name="Amann R."/>
            <person name="Jetten M.S.M."/>
            <person name="Mascher T."/>
            <person name="Medema M.H."/>
            <person name="Devos D.P."/>
            <person name="Kaster A.-K."/>
            <person name="Ovreas L."/>
            <person name="Rohde M."/>
            <person name="Galperin M.Y."/>
            <person name="Jogler C."/>
        </authorList>
    </citation>
    <scope>NUCLEOTIDE SEQUENCE [LARGE SCALE GENOMIC DNA]</scope>
    <source>
        <strain evidence="2 3">Pla133</strain>
    </source>
</reference>
<name>A0A518BIS7_9BACT</name>
<dbReference type="AlphaFoldDB" id="A0A518BIS7"/>
<evidence type="ECO:0000313" key="2">
    <source>
        <dbReference type="EMBL" id="QDU66865.1"/>
    </source>
</evidence>
<organism evidence="2 3">
    <name type="scientific">Engelhardtia mirabilis</name>
    <dbReference type="NCBI Taxonomy" id="2528011"/>
    <lineage>
        <taxon>Bacteria</taxon>
        <taxon>Pseudomonadati</taxon>
        <taxon>Planctomycetota</taxon>
        <taxon>Planctomycetia</taxon>
        <taxon>Planctomycetia incertae sedis</taxon>
        <taxon>Engelhardtia</taxon>
    </lineage>
</organism>
<evidence type="ECO:0008006" key="4">
    <source>
        <dbReference type="Google" id="ProtNLM"/>
    </source>
</evidence>
<keyword evidence="3" id="KW-1185">Reference proteome</keyword>
<dbReference type="KEGG" id="pbap:Pla133_19410"/>
<protein>
    <recommendedName>
        <fullName evidence="4">Carboxypeptidase regulatory-like domain-containing protein</fullName>
    </recommendedName>
</protein>
<keyword evidence="1" id="KW-0812">Transmembrane</keyword>
<feature type="transmembrane region" description="Helical" evidence="1">
    <location>
        <begin position="26"/>
        <end position="47"/>
    </location>
</feature>
<dbReference type="SUPFAM" id="SSF49464">
    <property type="entry name" value="Carboxypeptidase regulatory domain-like"/>
    <property type="match status" value="1"/>
</dbReference>
<dbReference type="Gene3D" id="2.60.40.1120">
    <property type="entry name" value="Carboxypeptidase-like, regulatory domain"/>
    <property type="match status" value="1"/>
</dbReference>
<keyword evidence="1" id="KW-1133">Transmembrane helix</keyword>
<dbReference type="EMBL" id="CP036287">
    <property type="protein sequence ID" value="QDU66865.1"/>
    <property type="molecule type" value="Genomic_DNA"/>
</dbReference>